<dbReference type="STRING" id="1792845.BC343_28755"/>
<dbReference type="Pfam" id="PF04493">
    <property type="entry name" value="Endonuclease_5"/>
    <property type="match status" value="1"/>
</dbReference>
<evidence type="ECO:0000313" key="1">
    <source>
        <dbReference type="EMBL" id="OOQ59312.1"/>
    </source>
</evidence>
<dbReference type="GO" id="GO:0004519">
    <property type="term" value="F:endonuclease activity"/>
    <property type="evidence" value="ECO:0007669"/>
    <property type="project" value="UniProtKB-KW"/>
</dbReference>
<keyword evidence="1" id="KW-0540">Nuclease</keyword>
<dbReference type="EMBL" id="MBTF01000014">
    <property type="protein sequence ID" value="OOQ59312.1"/>
    <property type="molecule type" value="Genomic_DNA"/>
</dbReference>
<dbReference type="InterPro" id="IPR007581">
    <property type="entry name" value="Endonuclease-V"/>
</dbReference>
<protein>
    <submittedName>
        <fullName evidence="1">Endonuclease V</fullName>
    </submittedName>
</protein>
<dbReference type="OrthoDB" id="2593273at2"/>
<keyword evidence="1" id="KW-0255">Endonuclease</keyword>
<evidence type="ECO:0000313" key="2">
    <source>
        <dbReference type="Proteomes" id="UP000189739"/>
    </source>
</evidence>
<sequence length="167" mass="18216">MILATDVYYLEDNTAKAVGALFHWQDNAASEIISIQVDNIAPYIPGEFYKRELPCILKVIEKAGLHRISTIIVDGNVYIDNAGSYGLGGKLWEALDGTIPVIGVAKTSFKNTEEKVIPVLRGQSQNPLYVSAIGMDVTEAAALIKGMQGEYRMPDILKQVDTATKEA</sequence>
<dbReference type="Gene3D" id="3.30.2170.10">
    <property type="entry name" value="archaeoglobus fulgidus dsm 4304 superfamily"/>
    <property type="match status" value="1"/>
</dbReference>
<dbReference type="GO" id="GO:0006281">
    <property type="term" value="P:DNA repair"/>
    <property type="evidence" value="ECO:0007669"/>
    <property type="project" value="InterPro"/>
</dbReference>
<proteinExistence type="predicted"/>
<dbReference type="Proteomes" id="UP000189739">
    <property type="component" value="Unassembled WGS sequence"/>
</dbReference>
<keyword evidence="2" id="KW-1185">Reference proteome</keyword>
<dbReference type="AlphaFoldDB" id="A0A1S9PED3"/>
<keyword evidence="1" id="KW-0378">Hydrolase</keyword>
<dbReference type="RefSeq" id="WP_078348808.1">
    <property type="nucleotide sequence ID" value="NZ_MBTF01000014.1"/>
</dbReference>
<name>A0A1S9PED3_9SPHI</name>
<gene>
    <name evidence="1" type="ORF">BC343_28755</name>
</gene>
<organism evidence="1 2">
    <name type="scientific">Mucilaginibacter pedocola</name>
    <dbReference type="NCBI Taxonomy" id="1792845"/>
    <lineage>
        <taxon>Bacteria</taxon>
        <taxon>Pseudomonadati</taxon>
        <taxon>Bacteroidota</taxon>
        <taxon>Sphingobacteriia</taxon>
        <taxon>Sphingobacteriales</taxon>
        <taxon>Sphingobacteriaceae</taxon>
        <taxon>Mucilaginibacter</taxon>
    </lineage>
</organism>
<reference evidence="1 2" key="1">
    <citation type="submission" date="2016-07" db="EMBL/GenBank/DDBJ databases">
        <title>Genomic analysis of zinc-resistant bacterium Mucilaginibacter pedocola TBZ30.</title>
        <authorList>
            <person name="Huang J."/>
            <person name="Tang J."/>
        </authorList>
    </citation>
    <scope>NUCLEOTIDE SEQUENCE [LARGE SCALE GENOMIC DNA]</scope>
    <source>
        <strain evidence="1 2">TBZ30</strain>
    </source>
</reference>
<accession>A0A1S9PED3</accession>
<comment type="caution">
    <text evidence="1">The sequence shown here is derived from an EMBL/GenBank/DDBJ whole genome shotgun (WGS) entry which is preliminary data.</text>
</comment>